<gene>
    <name evidence="2" type="ORF">ACFP2T_34770</name>
</gene>
<evidence type="ECO:0000313" key="2">
    <source>
        <dbReference type="EMBL" id="MFC6021327.1"/>
    </source>
</evidence>
<dbReference type="Proteomes" id="UP001596203">
    <property type="component" value="Unassembled WGS sequence"/>
</dbReference>
<dbReference type="EMBL" id="JBHSPR010000042">
    <property type="protein sequence ID" value="MFC6021327.1"/>
    <property type="molecule type" value="Genomic_DNA"/>
</dbReference>
<keyword evidence="1" id="KW-0812">Transmembrane</keyword>
<organism evidence="2 3">
    <name type="scientific">Plantactinospora solaniradicis</name>
    <dbReference type="NCBI Taxonomy" id="1723736"/>
    <lineage>
        <taxon>Bacteria</taxon>
        <taxon>Bacillati</taxon>
        <taxon>Actinomycetota</taxon>
        <taxon>Actinomycetes</taxon>
        <taxon>Micromonosporales</taxon>
        <taxon>Micromonosporaceae</taxon>
        <taxon>Plantactinospora</taxon>
    </lineage>
</organism>
<keyword evidence="3" id="KW-1185">Reference proteome</keyword>
<keyword evidence="1" id="KW-1133">Transmembrane helix</keyword>
<sequence>MRCRSSDEHTVIVEFSLYLATVLTVIHRLINKARALYRPPPGPTTRRLR</sequence>
<feature type="transmembrane region" description="Helical" evidence="1">
    <location>
        <begin position="12"/>
        <end position="30"/>
    </location>
</feature>
<accession>A0ABW1KJQ5</accession>
<dbReference type="RefSeq" id="WP_377429397.1">
    <property type="nucleotide sequence ID" value="NZ_JBHSPR010000042.1"/>
</dbReference>
<evidence type="ECO:0000256" key="1">
    <source>
        <dbReference type="SAM" id="Phobius"/>
    </source>
</evidence>
<comment type="caution">
    <text evidence="2">The sequence shown here is derived from an EMBL/GenBank/DDBJ whole genome shotgun (WGS) entry which is preliminary data.</text>
</comment>
<reference evidence="3" key="1">
    <citation type="journal article" date="2019" name="Int. J. Syst. Evol. Microbiol.">
        <title>The Global Catalogue of Microorganisms (GCM) 10K type strain sequencing project: providing services to taxonomists for standard genome sequencing and annotation.</title>
        <authorList>
            <consortium name="The Broad Institute Genomics Platform"/>
            <consortium name="The Broad Institute Genome Sequencing Center for Infectious Disease"/>
            <person name="Wu L."/>
            <person name="Ma J."/>
        </authorList>
    </citation>
    <scope>NUCLEOTIDE SEQUENCE [LARGE SCALE GENOMIC DNA]</scope>
    <source>
        <strain evidence="3">ZS-35-S2</strain>
    </source>
</reference>
<name>A0ABW1KJQ5_9ACTN</name>
<evidence type="ECO:0008006" key="4">
    <source>
        <dbReference type="Google" id="ProtNLM"/>
    </source>
</evidence>
<keyword evidence="1" id="KW-0472">Membrane</keyword>
<protein>
    <recommendedName>
        <fullName evidence="4">IS5/IS1182 family transposase</fullName>
    </recommendedName>
</protein>
<proteinExistence type="predicted"/>
<evidence type="ECO:0000313" key="3">
    <source>
        <dbReference type="Proteomes" id="UP001596203"/>
    </source>
</evidence>